<dbReference type="AlphaFoldDB" id="U1NAX0"/>
<evidence type="ECO:0000313" key="2">
    <source>
        <dbReference type="EMBL" id="ERG93985.1"/>
    </source>
</evidence>
<keyword evidence="1" id="KW-1133">Transmembrane helix</keyword>
<keyword evidence="1" id="KW-0812">Transmembrane</keyword>
<accession>U1NAX0</accession>
<name>U1NAX0_9EURY</name>
<evidence type="ECO:0000256" key="1">
    <source>
        <dbReference type="SAM" id="Phobius"/>
    </source>
</evidence>
<organism evidence="2 3">
    <name type="scientific">Haloquadratum walsbyi J07HQW2</name>
    <dbReference type="NCBI Taxonomy" id="1238425"/>
    <lineage>
        <taxon>Archaea</taxon>
        <taxon>Methanobacteriati</taxon>
        <taxon>Methanobacteriota</taxon>
        <taxon>Stenosarchaea group</taxon>
        <taxon>Halobacteria</taxon>
        <taxon>Halobacteriales</taxon>
        <taxon>Haloferacaceae</taxon>
        <taxon>Haloquadratum</taxon>
    </lineage>
</organism>
<sequence length="134" mass="14130">MVSTFIDNFNLSVRSHGVTLLILTVVLVSIFIPGTVAAQPAEAELDSIICQSDSPDEGFESILNSLLTVGAALGAVAGTVVYALVRAAKSVKPGYDNIDGKKALISGWSVIIILYFGEFVLDILFDINIGCITP</sequence>
<proteinExistence type="predicted"/>
<reference evidence="2 3" key="1">
    <citation type="journal article" date="2013" name="PLoS ONE">
        <title>Assembly-driven community genomics of a hypersaline microbial ecosystem.</title>
        <authorList>
            <person name="Podell S."/>
            <person name="Ugalde J.A."/>
            <person name="Narasingarao P."/>
            <person name="Banfield J.F."/>
            <person name="Heidelberg K.B."/>
            <person name="Allen E.E."/>
        </authorList>
    </citation>
    <scope>NUCLEOTIDE SEQUENCE [LARGE SCALE GENOMIC DNA]</scope>
    <source>
        <strain evidence="3">J07HQW2</strain>
    </source>
</reference>
<protein>
    <submittedName>
        <fullName evidence="2">Uncharacterized protein</fullName>
    </submittedName>
</protein>
<dbReference type="Proteomes" id="UP000030710">
    <property type="component" value="Unassembled WGS sequence"/>
</dbReference>
<dbReference type="EMBL" id="KE356561">
    <property type="protein sequence ID" value="ERG93985.1"/>
    <property type="molecule type" value="Genomic_DNA"/>
</dbReference>
<feature type="transmembrane region" description="Helical" evidence="1">
    <location>
        <begin position="62"/>
        <end position="85"/>
    </location>
</feature>
<keyword evidence="1" id="KW-0472">Membrane</keyword>
<dbReference type="STRING" id="1238425.J07HQW2_00419"/>
<dbReference type="RefSeq" id="WP_021053479.1">
    <property type="nucleotide sequence ID" value="NZ_KE356561.1"/>
</dbReference>
<evidence type="ECO:0000313" key="3">
    <source>
        <dbReference type="Proteomes" id="UP000030710"/>
    </source>
</evidence>
<dbReference type="HOGENOM" id="CLU_1891379_0_0_2"/>
<gene>
    <name evidence="2" type="ORF">J07HQW2_00419</name>
</gene>
<feature type="transmembrane region" description="Helical" evidence="1">
    <location>
        <begin position="105"/>
        <end position="125"/>
    </location>
</feature>